<evidence type="ECO:0000256" key="3">
    <source>
        <dbReference type="PROSITE-ProRule" id="PRU10141"/>
    </source>
</evidence>
<dbReference type="GO" id="GO:0005634">
    <property type="term" value="C:nucleus"/>
    <property type="evidence" value="ECO:0007669"/>
    <property type="project" value="TreeGrafter"/>
</dbReference>
<evidence type="ECO:0000259" key="4">
    <source>
        <dbReference type="PROSITE" id="PS50011"/>
    </source>
</evidence>
<reference evidence="5 6" key="1">
    <citation type="journal article" date="2022" name="Nat. Genet.">
        <title>Improved pea reference genome and pan-genome highlight genomic features and evolutionary characteristics.</title>
        <authorList>
            <person name="Yang T."/>
            <person name="Liu R."/>
            <person name="Luo Y."/>
            <person name="Hu S."/>
            <person name="Wang D."/>
            <person name="Wang C."/>
            <person name="Pandey M.K."/>
            <person name="Ge S."/>
            <person name="Xu Q."/>
            <person name="Li N."/>
            <person name="Li G."/>
            <person name="Huang Y."/>
            <person name="Saxena R.K."/>
            <person name="Ji Y."/>
            <person name="Li M."/>
            <person name="Yan X."/>
            <person name="He Y."/>
            <person name="Liu Y."/>
            <person name="Wang X."/>
            <person name="Xiang C."/>
            <person name="Varshney R.K."/>
            <person name="Ding H."/>
            <person name="Gao S."/>
            <person name="Zong X."/>
        </authorList>
    </citation>
    <scope>NUCLEOTIDE SEQUENCE [LARGE SCALE GENOMIC DNA]</scope>
    <source>
        <strain evidence="5 6">cv. Zhongwan 6</strain>
    </source>
</reference>
<dbReference type="Gene3D" id="3.30.200.20">
    <property type="entry name" value="Phosphorylase Kinase, domain 1"/>
    <property type="match status" value="1"/>
</dbReference>
<dbReference type="GO" id="GO:0032968">
    <property type="term" value="P:positive regulation of transcription elongation by RNA polymerase II"/>
    <property type="evidence" value="ECO:0007669"/>
    <property type="project" value="TreeGrafter"/>
</dbReference>
<sequence>MGCVNSKRSALVDSKEGLASSCKRNVDMNVSRLDRKKKVDGVLKKDELSECVCAGVSLNDKEEDGDRNEKKKMEKSELDLANVVDYPSLGGRVPKGLEGEQVAAGWPTWLSSVAGEAIHGWIPRSASTFEKYDKIGQGTYSTVFKARDLTNQKIVALKRVRFDNLDHESVNFMAREIIFLRRLDHPNIIKLEGLITSPTSRSMYLVFEYMEHDLTGLATAPGIKFSEPQ</sequence>
<accession>A0A9D5AMR1</accession>
<feature type="non-terminal residue" evidence="5">
    <location>
        <position position="229"/>
    </location>
</feature>
<dbReference type="PANTHER" id="PTHR24056:SF401">
    <property type="entry name" value="CYCLIN-DEPENDENT KINASE"/>
    <property type="match status" value="1"/>
</dbReference>
<keyword evidence="6" id="KW-1185">Reference proteome</keyword>
<dbReference type="InterPro" id="IPR017441">
    <property type="entry name" value="Protein_kinase_ATP_BS"/>
</dbReference>
<dbReference type="GO" id="GO:0005524">
    <property type="term" value="F:ATP binding"/>
    <property type="evidence" value="ECO:0007669"/>
    <property type="project" value="UniProtKB-UniRule"/>
</dbReference>
<feature type="domain" description="Protein kinase" evidence="4">
    <location>
        <begin position="129"/>
        <end position="229"/>
    </location>
</feature>
<dbReference type="PANTHER" id="PTHR24056">
    <property type="entry name" value="CELL DIVISION PROTEIN KINASE"/>
    <property type="match status" value="1"/>
</dbReference>
<dbReference type="GO" id="GO:0008353">
    <property type="term" value="F:RNA polymerase II CTD heptapeptide repeat kinase activity"/>
    <property type="evidence" value="ECO:0007669"/>
    <property type="project" value="TreeGrafter"/>
</dbReference>
<protein>
    <recommendedName>
        <fullName evidence="4">Protein kinase domain-containing protein</fullName>
    </recommendedName>
</protein>
<dbReference type="GO" id="GO:0000307">
    <property type="term" value="C:cyclin-dependent protein kinase holoenzyme complex"/>
    <property type="evidence" value="ECO:0007669"/>
    <property type="project" value="TreeGrafter"/>
</dbReference>
<evidence type="ECO:0000313" key="6">
    <source>
        <dbReference type="Proteomes" id="UP001058974"/>
    </source>
</evidence>
<dbReference type="EMBL" id="JAMSHJ010000005">
    <property type="protein sequence ID" value="KAI5412941.1"/>
    <property type="molecule type" value="Genomic_DNA"/>
</dbReference>
<dbReference type="Gramene" id="Psat05G0753000-T2">
    <property type="protein sequence ID" value="KAI5412941.1"/>
    <property type="gene ID" value="KIW84_057530"/>
</dbReference>
<proteinExistence type="predicted"/>
<organism evidence="5 6">
    <name type="scientific">Pisum sativum</name>
    <name type="common">Garden pea</name>
    <name type="synonym">Lathyrus oleraceus</name>
    <dbReference type="NCBI Taxonomy" id="3888"/>
    <lineage>
        <taxon>Eukaryota</taxon>
        <taxon>Viridiplantae</taxon>
        <taxon>Streptophyta</taxon>
        <taxon>Embryophyta</taxon>
        <taxon>Tracheophyta</taxon>
        <taxon>Spermatophyta</taxon>
        <taxon>Magnoliopsida</taxon>
        <taxon>eudicotyledons</taxon>
        <taxon>Gunneridae</taxon>
        <taxon>Pentapetalae</taxon>
        <taxon>rosids</taxon>
        <taxon>fabids</taxon>
        <taxon>Fabales</taxon>
        <taxon>Fabaceae</taxon>
        <taxon>Papilionoideae</taxon>
        <taxon>50 kb inversion clade</taxon>
        <taxon>NPAAA clade</taxon>
        <taxon>Hologalegina</taxon>
        <taxon>IRL clade</taxon>
        <taxon>Fabeae</taxon>
        <taxon>Lathyrus</taxon>
    </lineage>
</organism>
<dbReference type="InterPro" id="IPR050108">
    <property type="entry name" value="CDK"/>
</dbReference>
<evidence type="ECO:0000256" key="1">
    <source>
        <dbReference type="ARBA" id="ARBA00022741"/>
    </source>
</evidence>
<evidence type="ECO:0000256" key="2">
    <source>
        <dbReference type="ARBA" id="ARBA00022840"/>
    </source>
</evidence>
<dbReference type="Proteomes" id="UP001058974">
    <property type="component" value="Chromosome 5"/>
</dbReference>
<name>A0A9D5AMR1_PEA</name>
<dbReference type="PROSITE" id="PS00107">
    <property type="entry name" value="PROTEIN_KINASE_ATP"/>
    <property type="match status" value="1"/>
</dbReference>
<dbReference type="InterPro" id="IPR000719">
    <property type="entry name" value="Prot_kinase_dom"/>
</dbReference>
<dbReference type="AlphaFoldDB" id="A0A9D5AMR1"/>
<dbReference type="FunFam" id="3.30.200.20:FF:000021">
    <property type="entry name" value="probable serine/threonine-protein kinase At1g54610"/>
    <property type="match status" value="1"/>
</dbReference>
<feature type="binding site" evidence="3">
    <location>
        <position position="158"/>
    </location>
    <ligand>
        <name>ATP</name>
        <dbReference type="ChEBI" id="CHEBI:30616"/>
    </ligand>
</feature>
<keyword evidence="2 3" id="KW-0067">ATP-binding</keyword>
<dbReference type="InterPro" id="IPR011009">
    <property type="entry name" value="Kinase-like_dom_sf"/>
</dbReference>
<evidence type="ECO:0000313" key="5">
    <source>
        <dbReference type="EMBL" id="KAI5412941.1"/>
    </source>
</evidence>
<dbReference type="SUPFAM" id="SSF56112">
    <property type="entry name" value="Protein kinase-like (PK-like)"/>
    <property type="match status" value="1"/>
</dbReference>
<dbReference type="Pfam" id="PF00069">
    <property type="entry name" value="Pkinase"/>
    <property type="match status" value="1"/>
</dbReference>
<gene>
    <name evidence="5" type="ORF">KIW84_057530</name>
</gene>
<comment type="caution">
    <text evidence="5">The sequence shown here is derived from an EMBL/GenBank/DDBJ whole genome shotgun (WGS) entry which is preliminary data.</text>
</comment>
<keyword evidence="1 3" id="KW-0547">Nucleotide-binding</keyword>
<dbReference type="PROSITE" id="PS50011">
    <property type="entry name" value="PROTEIN_KINASE_DOM"/>
    <property type="match status" value="1"/>
</dbReference>